<protein>
    <submittedName>
        <fullName evidence="1">Uncharacterized protein</fullName>
    </submittedName>
</protein>
<accession>A0A0J8B0R9</accession>
<dbReference type="AlphaFoldDB" id="A0A0J8B0R9"/>
<feature type="non-terminal residue" evidence="1">
    <location>
        <position position="30"/>
    </location>
</feature>
<name>A0A0J8B0R9_BETVV</name>
<evidence type="ECO:0000313" key="1">
    <source>
        <dbReference type="EMBL" id="KMS94576.1"/>
    </source>
</evidence>
<evidence type="ECO:0000313" key="2">
    <source>
        <dbReference type="Proteomes" id="UP000035740"/>
    </source>
</evidence>
<proteinExistence type="predicted"/>
<dbReference type="Proteomes" id="UP000035740">
    <property type="component" value="Unassembled WGS sequence"/>
</dbReference>
<reference evidence="1 2" key="1">
    <citation type="journal article" date="2014" name="Nature">
        <title>The genome of the recently domesticated crop plant sugar beet (Beta vulgaris).</title>
        <authorList>
            <person name="Dohm J.C."/>
            <person name="Minoche A.E."/>
            <person name="Holtgrawe D."/>
            <person name="Capella-Gutierrez S."/>
            <person name="Zakrzewski F."/>
            <person name="Tafer H."/>
            <person name="Rupp O."/>
            <person name="Sorensen T.R."/>
            <person name="Stracke R."/>
            <person name="Reinhardt R."/>
            <person name="Goesmann A."/>
            <person name="Kraft T."/>
            <person name="Schulz B."/>
            <person name="Stadler P.F."/>
            <person name="Schmidt T."/>
            <person name="Gabaldon T."/>
            <person name="Lehrach H."/>
            <person name="Weisshaar B."/>
            <person name="Himmelbauer H."/>
        </authorList>
    </citation>
    <scope>NUCLEOTIDE SEQUENCE [LARGE SCALE GENOMIC DNA]</scope>
    <source>
        <tissue evidence="1">Taproot</tissue>
    </source>
</reference>
<organism evidence="1 2">
    <name type="scientific">Beta vulgaris subsp. vulgaris</name>
    <name type="common">Beet</name>
    <dbReference type="NCBI Taxonomy" id="3555"/>
    <lineage>
        <taxon>Eukaryota</taxon>
        <taxon>Viridiplantae</taxon>
        <taxon>Streptophyta</taxon>
        <taxon>Embryophyta</taxon>
        <taxon>Tracheophyta</taxon>
        <taxon>Spermatophyta</taxon>
        <taxon>Magnoliopsida</taxon>
        <taxon>eudicotyledons</taxon>
        <taxon>Gunneridae</taxon>
        <taxon>Pentapetalae</taxon>
        <taxon>Caryophyllales</taxon>
        <taxon>Chenopodiaceae</taxon>
        <taxon>Betoideae</taxon>
        <taxon>Beta</taxon>
    </lineage>
</organism>
<dbReference type="Gramene" id="KMS94576">
    <property type="protein sequence ID" value="KMS94576"/>
    <property type="gene ID" value="BVRB_020020"/>
</dbReference>
<sequence>MSTALLYQENRALNEMVLRPPLEGGSSKKR</sequence>
<keyword evidence="2" id="KW-1185">Reference proteome</keyword>
<dbReference type="EMBL" id="KQ092422">
    <property type="protein sequence ID" value="KMS94576.1"/>
    <property type="molecule type" value="Genomic_DNA"/>
</dbReference>
<gene>
    <name evidence="1" type="ORF">BVRB_020020</name>
</gene>